<name>A0ABR1T482_9PEZI</name>
<dbReference type="RefSeq" id="XP_066708960.1">
    <property type="nucleotide sequence ID" value="XM_066865831.1"/>
</dbReference>
<dbReference type="EMBL" id="JAQQWL010000015">
    <property type="protein sequence ID" value="KAK8041415.1"/>
    <property type="molecule type" value="Genomic_DNA"/>
</dbReference>
<sequence length="487" mass="54802">MSSGMFASLPTELLGEIERALPFQDRLRLSAVDSRLRQYFAPNLYSTIRFSNRLADRDAIAHVVAKFGTYARALTLTLDLAVPDLEGAWASPGLPVFTRDLLRGKTLPGISSFSIRFTADPDSKVGFRAPTSFDEWAEFQGLHPTDELTIAESETNWRQCLTATWQALVDNPGTIRHLALRNLIPVVSSAWLTPAWHAFVGRLESLALGFWDSEWVVDRQDEFDVGGLEECMDEWFYVHATALRRLEFVANPGQPYATALWGTLSSALGTDLPNLPSLRELRIVNCIISEELAALIAARVLSRLHRVELVDCVSGAPYAPNFGSQDLYWLSFFRSILRYLHGDRGRRWNEAVSSILASGRSLLDLEAFEMVQSEQVELVEMDEGEVYEQEKKSPGFFHSAVQRAQMKLWAQEVNDRIRQLQDQGHKVNQAEHIFRYIYRDSRSGLVGPCAKITASQAAKGNDAMAYQELMDFVKSSREQAKDATFQA</sequence>
<dbReference type="PROSITE" id="PS50181">
    <property type="entry name" value="FBOX"/>
    <property type="match status" value="1"/>
</dbReference>
<proteinExistence type="predicted"/>
<protein>
    <recommendedName>
        <fullName evidence="1">F-box domain-containing protein</fullName>
    </recommendedName>
</protein>
<accession>A0ABR1T482</accession>
<gene>
    <name evidence="2" type="ORF">PG994_014422</name>
</gene>
<organism evidence="2 3">
    <name type="scientific">Apiospora phragmitis</name>
    <dbReference type="NCBI Taxonomy" id="2905665"/>
    <lineage>
        <taxon>Eukaryota</taxon>
        <taxon>Fungi</taxon>
        <taxon>Dikarya</taxon>
        <taxon>Ascomycota</taxon>
        <taxon>Pezizomycotina</taxon>
        <taxon>Sordariomycetes</taxon>
        <taxon>Xylariomycetidae</taxon>
        <taxon>Amphisphaeriales</taxon>
        <taxon>Apiosporaceae</taxon>
        <taxon>Apiospora</taxon>
    </lineage>
</organism>
<dbReference type="GeneID" id="92098894"/>
<evidence type="ECO:0000313" key="2">
    <source>
        <dbReference type="EMBL" id="KAK8041415.1"/>
    </source>
</evidence>
<evidence type="ECO:0000313" key="3">
    <source>
        <dbReference type="Proteomes" id="UP001480595"/>
    </source>
</evidence>
<dbReference type="Proteomes" id="UP001480595">
    <property type="component" value="Unassembled WGS sequence"/>
</dbReference>
<keyword evidence="3" id="KW-1185">Reference proteome</keyword>
<feature type="domain" description="F-box" evidence="1">
    <location>
        <begin position="3"/>
        <end position="48"/>
    </location>
</feature>
<comment type="caution">
    <text evidence="2">The sequence shown here is derived from an EMBL/GenBank/DDBJ whole genome shotgun (WGS) entry which is preliminary data.</text>
</comment>
<evidence type="ECO:0000259" key="1">
    <source>
        <dbReference type="PROSITE" id="PS50181"/>
    </source>
</evidence>
<reference evidence="2 3" key="1">
    <citation type="submission" date="2023-01" db="EMBL/GenBank/DDBJ databases">
        <title>Analysis of 21 Apiospora genomes using comparative genomics revels a genus with tremendous synthesis potential of carbohydrate active enzymes and secondary metabolites.</title>
        <authorList>
            <person name="Sorensen T."/>
        </authorList>
    </citation>
    <scope>NUCLEOTIDE SEQUENCE [LARGE SCALE GENOMIC DNA]</scope>
    <source>
        <strain evidence="2 3">CBS 135458</strain>
    </source>
</reference>
<dbReference type="InterPro" id="IPR001810">
    <property type="entry name" value="F-box_dom"/>
</dbReference>